<evidence type="ECO:0000313" key="3">
    <source>
        <dbReference type="Proteomes" id="UP000076532"/>
    </source>
</evidence>
<dbReference type="AlphaFoldDB" id="A0A167TAW6"/>
<evidence type="ECO:0000313" key="1">
    <source>
        <dbReference type="EMBL" id="KZP02742.1"/>
    </source>
</evidence>
<accession>A0A167TAW6</accession>
<name>A0A167TAW6_9AGAM</name>
<reference evidence="1 3" key="1">
    <citation type="journal article" date="2016" name="Mol. Biol. Evol.">
        <title>Comparative Genomics of Early-Diverging Mushroom-Forming Fungi Provides Insights into the Origins of Lignocellulose Decay Capabilities.</title>
        <authorList>
            <person name="Nagy L.G."/>
            <person name="Riley R."/>
            <person name="Tritt A."/>
            <person name="Adam C."/>
            <person name="Daum C."/>
            <person name="Floudas D."/>
            <person name="Sun H."/>
            <person name="Yadav J.S."/>
            <person name="Pangilinan J."/>
            <person name="Larsson K.H."/>
            <person name="Matsuura K."/>
            <person name="Barry K."/>
            <person name="Labutti K."/>
            <person name="Kuo R."/>
            <person name="Ohm R.A."/>
            <person name="Bhattacharya S.S."/>
            <person name="Shirouzu T."/>
            <person name="Yoshinaga Y."/>
            <person name="Martin F.M."/>
            <person name="Grigoriev I.V."/>
            <person name="Hibbett D.S."/>
        </authorList>
    </citation>
    <scope>NUCLEOTIDE SEQUENCE [LARGE SCALE GENOMIC DNA]</scope>
    <source>
        <strain evidence="1 3">CBS 109695</strain>
    </source>
</reference>
<gene>
    <name evidence="2" type="ORF">FIBSPDRAFT_471919</name>
    <name evidence="1" type="ORF">FIBSPDRAFT_569136</name>
</gene>
<dbReference type="EMBL" id="KV418339">
    <property type="protein sequence ID" value="KZP02742.1"/>
    <property type="molecule type" value="Genomic_DNA"/>
</dbReference>
<proteinExistence type="predicted"/>
<evidence type="ECO:0000313" key="2">
    <source>
        <dbReference type="EMBL" id="KZP22777.1"/>
    </source>
</evidence>
<protein>
    <submittedName>
        <fullName evidence="1">Uncharacterized protein</fullName>
    </submittedName>
</protein>
<dbReference type="Proteomes" id="UP000076532">
    <property type="component" value="Unassembled WGS sequence"/>
</dbReference>
<keyword evidence="3" id="KW-1185">Reference proteome</keyword>
<organism evidence="1 3">
    <name type="scientific">Athelia psychrophila</name>
    <dbReference type="NCBI Taxonomy" id="1759441"/>
    <lineage>
        <taxon>Eukaryota</taxon>
        <taxon>Fungi</taxon>
        <taxon>Dikarya</taxon>
        <taxon>Basidiomycota</taxon>
        <taxon>Agaricomycotina</taxon>
        <taxon>Agaricomycetes</taxon>
        <taxon>Agaricomycetidae</taxon>
        <taxon>Atheliales</taxon>
        <taxon>Atheliaceae</taxon>
        <taxon>Athelia</taxon>
    </lineage>
</organism>
<dbReference type="EMBL" id="KV417537">
    <property type="protein sequence ID" value="KZP22777.1"/>
    <property type="molecule type" value="Genomic_DNA"/>
</dbReference>
<sequence length="109" mass="12677">MFLARHVLHYSPSRQPCHCHDHDLVARSFRALRWPSQPVMLHMCFVCLATQSLLALSHSPPAWTDAEHTFFPMLSPRGWLFHDRPFQSPDINDLKLCPLAGYKDRSVWP</sequence>